<proteinExistence type="inferred from homology"/>
<dbReference type="eggNOG" id="COG0712">
    <property type="taxonomic scope" value="Bacteria"/>
</dbReference>
<keyword evidence="2 7" id="KW-0813">Transport</keyword>
<keyword evidence="3 7" id="KW-0375">Hydrogen ion transport</keyword>
<dbReference type="PROSITE" id="PS00389">
    <property type="entry name" value="ATPASE_DELTA"/>
    <property type="match status" value="1"/>
</dbReference>
<dbReference type="HAMAP" id="MF_01416">
    <property type="entry name" value="ATP_synth_delta_bact"/>
    <property type="match status" value="1"/>
</dbReference>
<gene>
    <name evidence="7 8" type="primary">atpH</name>
    <name evidence="8" type="ORF">HLUCCX10_02705</name>
</gene>
<keyword evidence="4 7" id="KW-0406">Ion transport</keyword>
<evidence type="ECO:0000256" key="7">
    <source>
        <dbReference type="HAMAP-Rule" id="MF_01416"/>
    </source>
</evidence>
<comment type="caution">
    <text evidence="8">The sequence shown here is derived from an EMBL/GenBank/DDBJ whole genome shotgun (WGS) entry which is preliminary data.</text>
</comment>
<dbReference type="NCBIfam" id="TIGR01145">
    <property type="entry name" value="ATP_synt_delta"/>
    <property type="match status" value="1"/>
</dbReference>
<dbReference type="AlphaFoldDB" id="A0A0P7XQZ7"/>
<protein>
    <recommendedName>
        <fullName evidence="7">ATP synthase subunit delta</fullName>
    </recommendedName>
    <alternativeName>
        <fullName evidence="7">ATP synthase F(1) sector subunit delta</fullName>
    </alternativeName>
    <alternativeName>
        <fullName evidence="7">F-type ATPase subunit delta</fullName>
        <shortName evidence="7">F-ATPase subunit delta</shortName>
    </alternativeName>
</protein>
<dbReference type="GO" id="GO:0005886">
    <property type="term" value="C:plasma membrane"/>
    <property type="evidence" value="ECO:0007669"/>
    <property type="project" value="UniProtKB-SubCell"/>
</dbReference>
<dbReference type="PRINTS" id="PR00125">
    <property type="entry name" value="ATPASEDELTA"/>
</dbReference>
<reference evidence="8 9" key="1">
    <citation type="submission" date="2015-09" db="EMBL/GenBank/DDBJ databases">
        <title>Identification and resolution of microdiversity through metagenomic sequencing of parallel consortia.</title>
        <authorList>
            <person name="Nelson W.C."/>
            <person name="Romine M.F."/>
            <person name="Lindemann S.R."/>
        </authorList>
    </citation>
    <scope>NUCLEOTIDE SEQUENCE [LARGE SCALE GENOMIC DNA]</scope>
    <source>
        <strain evidence="8">HL-49</strain>
    </source>
</reference>
<dbReference type="Gene3D" id="1.10.520.20">
    <property type="entry name" value="N-terminal domain of the delta subunit of the F1F0-ATP synthase"/>
    <property type="match status" value="1"/>
</dbReference>
<dbReference type="GO" id="GO:0045259">
    <property type="term" value="C:proton-transporting ATP synthase complex"/>
    <property type="evidence" value="ECO:0007669"/>
    <property type="project" value="UniProtKB-KW"/>
</dbReference>
<accession>A0A0P7XQZ7</accession>
<keyword evidence="6 7" id="KW-0066">ATP synthesis</keyword>
<evidence type="ECO:0000256" key="3">
    <source>
        <dbReference type="ARBA" id="ARBA00022781"/>
    </source>
</evidence>
<sequence length="186" mass="20976">MSNHRVASRYAKSILELALEKGVLEEVHADFQKLSAIAKSNSDLGFALKNPVLSSDKKLKVLKSLFAEGGQAMTLTFFEIVSRKNREAVLLDVAKEFEAQYNLHKSIQVAYLTTTFPVDDAMRSEFGRIVKEISGLKTVQLVEKVDPNLIGGFILKVNDRQLDESLSSKLRILKMEFQENHYESKI</sequence>
<organism evidence="8 9">
    <name type="scientific">Algoriphagus marincola HL-49</name>
    <dbReference type="NCBI Taxonomy" id="1305737"/>
    <lineage>
        <taxon>Bacteria</taxon>
        <taxon>Pseudomonadati</taxon>
        <taxon>Bacteroidota</taxon>
        <taxon>Cytophagia</taxon>
        <taxon>Cytophagales</taxon>
        <taxon>Cyclobacteriaceae</taxon>
        <taxon>Algoriphagus</taxon>
    </lineage>
</organism>
<keyword evidence="7" id="KW-0139">CF(1)</keyword>
<evidence type="ECO:0000256" key="4">
    <source>
        <dbReference type="ARBA" id="ARBA00023065"/>
    </source>
</evidence>
<dbReference type="Proteomes" id="UP000050421">
    <property type="component" value="Unassembled WGS sequence"/>
</dbReference>
<dbReference type="OrthoDB" id="9802471at2"/>
<evidence type="ECO:0000313" key="8">
    <source>
        <dbReference type="EMBL" id="KPQ19385.1"/>
    </source>
</evidence>
<dbReference type="SUPFAM" id="SSF47928">
    <property type="entry name" value="N-terminal domain of the delta subunit of the F1F0-ATP synthase"/>
    <property type="match status" value="1"/>
</dbReference>
<evidence type="ECO:0000313" key="9">
    <source>
        <dbReference type="Proteomes" id="UP000050421"/>
    </source>
</evidence>
<comment type="function">
    <text evidence="7">F(1)F(0) ATP synthase produces ATP from ADP in the presence of a proton or sodium gradient. F-type ATPases consist of two structural domains, F(1) containing the extramembraneous catalytic core and F(0) containing the membrane proton channel, linked together by a central stalk and a peripheral stalk. During catalysis, ATP synthesis in the catalytic domain of F(1) is coupled via a rotary mechanism of the central stalk subunits to proton translocation.</text>
</comment>
<keyword evidence="5 7" id="KW-0472">Membrane</keyword>
<dbReference type="InterPro" id="IPR000711">
    <property type="entry name" value="ATPase_OSCP/dsu"/>
</dbReference>
<dbReference type="STRING" id="1305737.GCA_000526355_02394"/>
<dbReference type="InterPro" id="IPR020781">
    <property type="entry name" value="ATPase_OSCP/d_CS"/>
</dbReference>
<evidence type="ECO:0000256" key="5">
    <source>
        <dbReference type="ARBA" id="ARBA00023136"/>
    </source>
</evidence>
<comment type="similarity">
    <text evidence="7">Belongs to the ATPase delta chain family.</text>
</comment>
<keyword evidence="7" id="KW-1003">Cell membrane</keyword>
<comment type="function">
    <text evidence="7">This protein is part of the stalk that links CF(0) to CF(1). It either transmits conformational changes from CF(0) to CF(1) or is implicated in proton conduction.</text>
</comment>
<evidence type="ECO:0000256" key="1">
    <source>
        <dbReference type="ARBA" id="ARBA00004370"/>
    </source>
</evidence>
<dbReference type="InterPro" id="IPR026015">
    <property type="entry name" value="ATP_synth_OSCP/delta_N_sf"/>
</dbReference>
<evidence type="ECO:0000256" key="2">
    <source>
        <dbReference type="ARBA" id="ARBA00022448"/>
    </source>
</evidence>
<name>A0A0P7XQZ7_9BACT</name>
<dbReference type="PANTHER" id="PTHR11910">
    <property type="entry name" value="ATP SYNTHASE DELTA CHAIN"/>
    <property type="match status" value="1"/>
</dbReference>
<comment type="subcellular location">
    <subcellularLocation>
        <location evidence="7">Cell membrane</location>
        <topology evidence="7">Peripheral membrane protein</topology>
    </subcellularLocation>
    <subcellularLocation>
        <location evidence="1">Membrane</location>
    </subcellularLocation>
</comment>
<evidence type="ECO:0000256" key="6">
    <source>
        <dbReference type="ARBA" id="ARBA00023310"/>
    </source>
</evidence>
<dbReference type="GO" id="GO:0046933">
    <property type="term" value="F:proton-transporting ATP synthase activity, rotational mechanism"/>
    <property type="evidence" value="ECO:0007669"/>
    <property type="project" value="UniProtKB-UniRule"/>
</dbReference>
<dbReference type="EMBL" id="LJXT01000010">
    <property type="protein sequence ID" value="KPQ19385.1"/>
    <property type="molecule type" value="Genomic_DNA"/>
</dbReference>
<dbReference type="PATRIC" id="fig|1305737.6.peg.1209"/>
<dbReference type="Pfam" id="PF00213">
    <property type="entry name" value="OSCP"/>
    <property type="match status" value="1"/>
</dbReference>